<feature type="compositionally biased region" description="Polar residues" evidence="1">
    <location>
        <begin position="65"/>
        <end position="78"/>
    </location>
</feature>
<proteinExistence type="predicted"/>
<keyword evidence="4" id="KW-1185">Reference proteome</keyword>
<feature type="region of interest" description="Disordered" evidence="1">
    <location>
        <begin position="297"/>
        <end position="323"/>
    </location>
</feature>
<dbReference type="AlphaFoldDB" id="A0A9N8Z7Z9"/>
<evidence type="ECO:0000256" key="1">
    <source>
        <dbReference type="SAM" id="MobiDB-lite"/>
    </source>
</evidence>
<reference evidence="3" key="1">
    <citation type="submission" date="2021-06" db="EMBL/GenBank/DDBJ databases">
        <authorList>
            <person name="Kallberg Y."/>
            <person name="Tangrot J."/>
            <person name="Rosling A."/>
        </authorList>
    </citation>
    <scope>NUCLEOTIDE SEQUENCE</scope>
    <source>
        <strain evidence="3">BR232B</strain>
    </source>
</reference>
<organism evidence="3 4">
    <name type="scientific">Paraglomus brasilianum</name>
    <dbReference type="NCBI Taxonomy" id="144538"/>
    <lineage>
        <taxon>Eukaryota</taxon>
        <taxon>Fungi</taxon>
        <taxon>Fungi incertae sedis</taxon>
        <taxon>Mucoromycota</taxon>
        <taxon>Glomeromycotina</taxon>
        <taxon>Glomeromycetes</taxon>
        <taxon>Paraglomerales</taxon>
        <taxon>Paraglomeraceae</taxon>
        <taxon>Paraglomus</taxon>
    </lineage>
</organism>
<dbReference type="CDD" id="cd20556">
    <property type="entry name" value="CYCLIN_CABLES"/>
    <property type="match status" value="1"/>
</dbReference>
<dbReference type="Proteomes" id="UP000789739">
    <property type="component" value="Unassembled WGS sequence"/>
</dbReference>
<name>A0A9N8Z7Z9_9GLOM</name>
<dbReference type="Pfam" id="PF00134">
    <property type="entry name" value="Cyclin_N"/>
    <property type="match status" value="1"/>
</dbReference>
<protein>
    <submittedName>
        <fullName evidence="3">8398_t:CDS:1</fullName>
    </submittedName>
</protein>
<dbReference type="PANTHER" id="PTHR22896">
    <property type="entry name" value="CDK5 AND ABL1 ENZYME SUBSTRATE 1"/>
    <property type="match status" value="1"/>
</dbReference>
<feature type="region of interest" description="Disordered" evidence="1">
    <location>
        <begin position="61"/>
        <end position="80"/>
    </location>
</feature>
<feature type="region of interest" description="Disordered" evidence="1">
    <location>
        <begin position="86"/>
        <end position="141"/>
    </location>
</feature>
<feature type="compositionally biased region" description="Polar residues" evidence="1">
    <location>
        <begin position="114"/>
        <end position="123"/>
    </location>
</feature>
<feature type="region of interest" description="Disordered" evidence="1">
    <location>
        <begin position="154"/>
        <end position="174"/>
    </location>
</feature>
<feature type="compositionally biased region" description="Basic and acidic residues" evidence="1">
    <location>
        <begin position="160"/>
        <end position="174"/>
    </location>
</feature>
<sequence length="546" mass="60783">MTTASTRRIQSRRDNSRQAAFSFLSNISLGTENAFTQNNRRVTGVPDTFGSSNLISVDSYEKRPQPNTQHFTDTSKSKLNGLRIDTKRSRDPDKTLPVYPVDSSNGQVPLGGNVFSNGETSTIEQDDEDEPPLWNKRSRSDSVRAQAATSFLSNISLGGKDGRPHRISKENESVSVKDKTKGLETDAIIEEEIVESLYGPVIDGRGRTNSVSSDDTSSSLSLSPSQSPLGSWQQEGMRRTSIVRHGSYNTNNNSYINPTSFSTNFNNSARANASQQNMILPTISVSPTNLGVFSILKGGDDKTSRRDLRRKHSISENPSRRQAQSYAYLLSPTNALGSENDKTGYDPYDLDDPNISLGKRRPSKAFSSFMGSIMSYSRESDEKREANETFRQKHPQIDTGITLSKIRTIKEKLLAAARNESLNLDLELSTVAMAYSYFEKLIHKKAVDKSNRKVIAAICLFLAVKVNEPRATGLGSLLDSLHKHLDVNEKEIKDHEFSVFAALDFALMLPNEEIMPHFERIFRTLEYKSTEEYLGPNPFYTSSGIS</sequence>
<feature type="compositionally biased region" description="Low complexity" evidence="1">
    <location>
        <begin position="210"/>
        <end position="231"/>
    </location>
</feature>
<gene>
    <name evidence="3" type="ORF">PBRASI_LOCUS1297</name>
</gene>
<evidence type="ECO:0000313" key="3">
    <source>
        <dbReference type="EMBL" id="CAG8475410.1"/>
    </source>
</evidence>
<dbReference type="PANTHER" id="PTHR22896:SF0">
    <property type="entry name" value="CYCLIN N-TERMINAL DOMAIN-CONTAINING PROTEIN"/>
    <property type="match status" value="1"/>
</dbReference>
<dbReference type="Gene3D" id="1.10.472.10">
    <property type="entry name" value="Cyclin-like"/>
    <property type="match status" value="1"/>
</dbReference>
<accession>A0A9N8Z7Z9</accession>
<dbReference type="InterPro" id="IPR012388">
    <property type="entry name" value="CABLES1/2"/>
</dbReference>
<dbReference type="OrthoDB" id="5353095at2759"/>
<dbReference type="EMBL" id="CAJVPI010000081">
    <property type="protein sequence ID" value="CAG8475410.1"/>
    <property type="molecule type" value="Genomic_DNA"/>
</dbReference>
<feature type="region of interest" description="Disordered" evidence="1">
    <location>
        <begin position="202"/>
        <end position="237"/>
    </location>
</feature>
<evidence type="ECO:0000259" key="2">
    <source>
        <dbReference type="Pfam" id="PF00134"/>
    </source>
</evidence>
<feature type="domain" description="Cyclin N-terminal" evidence="2">
    <location>
        <begin position="374"/>
        <end position="507"/>
    </location>
</feature>
<dbReference type="InterPro" id="IPR036915">
    <property type="entry name" value="Cyclin-like_sf"/>
</dbReference>
<evidence type="ECO:0000313" key="4">
    <source>
        <dbReference type="Proteomes" id="UP000789739"/>
    </source>
</evidence>
<dbReference type="InterPro" id="IPR006671">
    <property type="entry name" value="Cyclin_N"/>
</dbReference>
<comment type="caution">
    <text evidence="3">The sequence shown here is derived from an EMBL/GenBank/DDBJ whole genome shotgun (WGS) entry which is preliminary data.</text>
</comment>
<dbReference type="GO" id="GO:0051726">
    <property type="term" value="P:regulation of cell cycle"/>
    <property type="evidence" value="ECO:0007669"/>
    <property type="project" value="InterPro"/>
</dbReference>
<dbReference type="SUPFAM" id="SSF47954">
    <property type="entry name" value="Cyclin-like"/>
    <property type="match status" value="1"/>
</dbReference>